<keyword evidence="8 10" id="KW-0472">Membrane</keyword>
<feature type="transmembrane region" description="Helical" evidence="10">
    <location>
        <begin position="363"/>
        <end position="381"/>
    </location>
</feature>
<evidence type="ECO:0000256" key="10">
    <source>
        <dbReference type="SAM" id="Phobius"/>
    </source>
</evidence>
<feature type="transmembrane region" description="Helical" evidence="10">
    <location>
        <begin position="255"/>
        <end position="278"/>
    </location>
</feature>
<keyword evidence="4" id="KW-1003">Cell membrane</keyword>
<evidence type="ECO:0000256" key="2">
    <source>
        <dbReference type="ARBA" id="ARBA00022448"/>
    </source>
</evidence>
<feature type="transmembrane region" description="Helical" evidence="10">
    <location>
        <begin position="25"/>
        <end position="46"/>
    </location>
</feature>
<dbReference type="eggNOG" id="COG0534">
    <property type="taxonomic scope" value="Bacteria"/>
</dbReference>
<dbReference type="KEGG" id="rfr:Rfer_3309"/>
<proteinExistence type="predicted"/>
<dbReference type="GO" id="GO:0042910">
    <property type="term" value="F:xenobiotic transmembrane transporter activity"/>
    <property type="evidence" value="ECO:0007669"/>
    <property type="project" value="InterPro"/>
</dbReference>
<dbReference type="GO" id="GO:0015297">
    <property type="term" value="F:antiporter activity"/>
    <property type="evidence" value="ECO:0007669"/>
    <property type="project" value="UniProtKB-KW"/>
</dbReference>
<dbReference type="GO" id="GO:0005886">
    <property type="term" value="C:plasma membrane"/>
    <property type="evidence" value="ECO:0007669"/>
    <property type="project" value="UniProtKB-SubCell"/>
</dbReference>
<keyword evidence="5 10" id="KW-0812">Transmembrane</keyword>
<dbReference type="OrthoDB" id="9780160at2"/>
<dbReference type="InterPro" id="IPR002528">
    <property type="entry name" value="MATE_fam"/>
</dbReference>
<dbReference type="NCBIfam" id="TIGR00797">
    <property type="entry name" value="matE"/>
    <property type="match status" value="1"/>
</dbReference>
<dbReference type="CDD" id="cd13131">
    <property type="entry name" value="MATE_NorM_like"/>
    <property type="match status" value="1"/>
</dbReference>
<dbReference type="AlphaFoldDB" id="Q21T85"/>
<evidence type="ECO:0000256" key="6">
    <source>
        <dbReference type="ARBA" id="ARBA00022989"/>
    </source>
</evidence>
<feature type="transmembrane region" description="Helical" evidence="10">
    <location>
        <begin position="402"/>
        <end position="420"/>
    </location>
</feature>
<dbReference type="RefSeq" id="WP_011465581.1">
    <property type="nucleotide sequence ID" value="NC_007908.1"/>
</dbReference>
<name>Q21T85_ALBFT</name>
<dbReference type="EMBL" id="CP000267">
    <property type="protein sequence ID" value="ABD71018.1"/>
    <property type="molecule type" value="Genomic_DNA"/>
</dbReference>
<feature type="transmembrane region" description="Helical" evidence="10">
    <location>
        <begin position="201"/>
        <end position="225"/>
    </location>
</feature>
<reference evidence="12" key="1">
    <citation type="submission" date="2006-02" db="EMBL/GenBank/DDBJ databases">
        <title>Complete sequence of chromosome of Rhodoferax ferrireducens DSM 15236.</title>
        <authorList>
            <person name="Copeland A."/>
            <person name="Lucas S."/>
            <person name="Lapidus A."/>
            <person name="Barry K."/>
            <person name="Detter J.C."/>
            <person name="Glavina del Rio T."/>
            <person name="Hammon N."/>
            <person name="Israni S."/>
            <person name="Pitluck S."/>
            <person name="Brettin T."/>
            <person name="Bruce D."/>
            <person name="Han C."/>
            <person name="Tapia R."/>
            <person name="Gilna P."/>
            <person name="Kiss H."/>
            <person name="Schmutz J."/>
            <person name="Larimer F."/>
            <person name="Land M."/>
            <person name="Kyrpides N."/>
            <person name="Ivanova N."/>
            <person name="Richardson P."/>
        </authorList>
    </citation>
    <scope>NUCLEOTIDE SEQUENCE [LARGE SCALE GENOMIC DNA]</scope>
    <source>
        <strain evidence="12">ATCC BAA-621 / DSM 15236 / T118</strain>
    </source>
</reference>
<feature type="transmembrane region" description="Helical" evidence="10">
    <location>
        <begin position="174"/>
        <end position="195"/>
    </location>
</feature>
<evidence type="ECO:0000256" key="7">
    <source>
        <dbReference type="ARBA" id="ARBA00023065"/>
    </source>
</evidence>
<evidence type="ECO:0000313" key="12">
    <source>
        <dbReference type="Proteomes" id="UP000008332"/>
    </source>
</evidence>
<dbReference type="InterPro" id="IPR048279">
    <property type="entry name" value="MdtK-like"/>
</dbReference>
<evidence type="ECO:0000256" key="4">
    <source>
        <dbReference type="ARBA" id="ARBA00022475"/>
    </source>
</evidence>
<evidence type="ECO:0000313" key="11">
    <source>
        <dbReference type="EMBL" id="ABD71018.1"/>
    </source>
</evidence>
<accession>Q21T85</accession>
<feature type="transmembrane region" description="Helical" evidence="10">
    <location>
        <begin position="330"/>
        <end position="351"/>
    </location>
</feature>
<gene>
    <name evidence="11" type="ordered locus">Rfer_3309</name>
</gene>
<keyword evidence="6 10" id="KW-1133">Transmembrane helix</keyword>
<evidence type="ECO:0000256" key="3">
    <source>
        <dbReference type="ARBA" id="ARBA00022449"/>
    </source>
</evidence>
<dbReference type="Proteomes" id="UP000008332">
    <property type="component" value="Chromosome"/>
</dbReference>
<dbReference type="GO" id="GO:0006811">
    <property type="term" value="P:monoatomic ion transport"/>
    <property type="evidence" value="ECO:0007669"/>
    <property type="project" value="UniProtKB-KW"/>
</dbReference>
<evidence type="ECO:0000256" key="5">
    <source>
        <dbReference type="ARBA" id="ARBA00022692"/>
    </source>
</evidence>
<protein>
    <recommendedName>
        <fullName evidence="9">Multidrug-efflux transporter</fullName>
    </recommendedName>
</protein>
<dbReference type="PIRSF" id="PIRSF006603">
    <property type="entry name" value="DinF"/>
    <property type="match status" value="1"/>
</dbReference>
<dbReference type="Pfam" id="PF01554">
    <property type="entry name" value="MatE"/>
    <property type="match status" value="2"/>
</dbReference>
<feature type="transmembrane region" description="Helical" evidence="10">
    <location>
        <begin position="290"/>
        <end position="310"/>
    </location>
</feature>
<comment type="subcellular location">
    <subcellularLocation>
        <location evidence="1">Cell inner membrane</location>
        <topology evidence="1">Multi-pass membrane protein</topology>
    </subcellularLocation>
</comment>
<dbReference type="PANTHER" id="PTHR43298:SF2">
    <property type="entry name" value="FMN_FAD EXPORTER YEEO-RELATED"/>
    <property type="match status" value="1"/>
</dbReference>
<evidence type="ECO:0000256" key="9">
    <source>
        <dbReference type="ARBA" id="ARBA00031636"/>
    </source>
</evidence>
<keyword evidence="2" id="KW-0813">Transport</keyword>
<dbReference type="HOGENOM" id="CLU_012893_6_0_4"/>
<feature type="transmembrane region" description="Helical" evidence="10">
    <location>
        <begin position="105"/>
        <end position="124"/>
    </location>
</feature>
<sequence>MPSISSLRRLSAPAPRARIGREARALWQLAWPILIGQLANVGMSVVEVAMAGHASANDLAGVALGVSIWNMVIITLMGVMMAVSPVVAHLVGAREFSQVPHVVRQALWQALGVGLIAVLLANLAGSVFDHLALQAQVRDLAKDFVVITSLALPAFAAYRVLYGYSISLNQTKPVMVIALGALLLNVVVNWLLVFGKLGLPRLGGLGCAWSTLVCVWFNLLALLWWMRRASAYRSTWPFACFEWPHWPQVRSLLHLGLPIGITYFAETSAFSLIALLIAKFGSTEMAAHQIALNFSSLVFMLPLSLGLALLTRVGQALGAGEAHAARFRAWVGVAMALAFAVLSATGMALFNGQIAAAYTSDEAVAGTAAQLLILAAFFQLSDATQVATSCAIRGYKVTRAPMLIQLTAFWVFSLPLGYALGLAPKWLPWAPAQPMAARGFWIALVVGLTVAALGLSALLRFVARQHLPADQHTAISKPT</sequence>
<dbReference type="InterPro" id="IPR050222">
    <property type="entry name" value="MATE_MdtK"/>
</dbReference>
<dbReference type="STRING" id="338969.Rfer_3309"/>
<organism evidence="11 12">
    <name type="scientific">Albidiferax ferrireducens (strain ATCC BAA-621 / DSM 15236 / T118)</name>
    <name type="common">Rhodoferax ferrireducens</name>
    <dbReference type="NCBI Taxonomy" id="338969"/>
    <lineage>
        <taxon>Bacteria</taxon>
        <taxon>Pseudomonadati</taxon>
        <taxon>Pseudomonadota</taxon>
        <taxon>Betaproteobacteria</taxon>
        <taxon>Burkholderiales</taxon>
        <taxon>Comamonadaceae</taxon>
        <taxon>Rhodoferax</taxon>
    </lineage>
</organism>
<dbReference type="PANTHER" id="PTHR43298">
    <property type="entry name" value="MULTIDRUG RESISTANCE PROTEIN NORM-RELATED"/>
    <property type="match status" value="1"/>
</dbReference>
<keyword evidence="12" id="KW-1185">Reference proteome</keyword>
<evidence type="ECO:0000256" key="8">
    <source>
        <dbReference type="ARBA" id="ARBA00023136"/>
    </source>
</evidence>
<keyword evidence="3" id="KW-0050">Antiport</keyword>
<feature type="transmembrane region" description="Helical" evidence="10">
    <location>
        <begin position="440"/>
        <end position="462"/>
    </location>
</feature>
<keyword evidence="7" id="KW-0406">Ion transport</keyword>
<feature type="transmembrane region" description="Helical" evidence="10">
    <location>
        <begin position="66"/>
        <end position="93"/>
    </location>
</feature>
<evidence type="ECO:0000256" key="1">
    <source>
        <dbReference type="ARBA" id="ARBA00004429"/>
    </source>
</evidence>
<feature type="transmembrane region" description="Helical" evidence="10">
    <location>
        <begin position="144"/>
        <end position="162"/>
    </location>
</feature>